<evidence type="ECO:0000313" key="2">
    <source>
        <dbReference type="EMBL" id="AWT44421.1"/>
    </source>
</evidence>
<dbReference type="Pfam" id="PF19054">
    <property type="entry name" value="DUF5753"/>
    <property type="match status" value="1"/>
</dbReference>
<dbReference type="InterPro" id="IPR001387">
    <property type="entry name" value="Cro/C1-type_HTH"/>
</dbReference>
<evidence type="ECO:0000259" key="1">
    <source>
        <dbReference type="PROSITE" id="PS50943"/>
    </source>
</evidence>
<dbReference type="SMART" id="SM00530">
    <property type="entry name" value="HTH_XRE"/>
    <property type="match status" value="1"/>
</dbReference>
<protein>
    <submittedName>
        <fullName evidence="2">Transcriptional regulator</fullName>
    </submittedName>
</protein>
<dbReference type="AlphaFoldDB" id="A0A2U9P5H6"/>
<name>A0A2U9P5H6_STRAS</name>
<dbReference type="GO" id="GO:0003677">
    <property type="term" value="F:DNA binding"/>
    <property type="evidence" value="ECO:0007669"/>
    <property type="project" value="InterPro"/>
</dbReference>
<dbReference type="PROSITE" id="PS50943">
    <property type="entry name" value="HTH_CROC1"/>
    <property type="match status" value="1"/>
</dbReference>
<sequence length="306" mass="34208">MRQCVHSYSFFVRVHEGERTRAPGEFDRMSTTTTRRSRARRNASAMKMVGALLAVFREAAGYTQRSLGAVFCVSEQTIASIEQGRRPLKSDLAEQLDELLDTKGALSAAVRNMPEVDLVPLWAEEFLDREREAIAISSYENQVVPGLLQTDTYAEAVFRSRVPVYDEDEIGQLVAARVERQGILHRREPPITSFVVWEPVVRAPIGGGEVWAGQLRHLRECSELPGLMLQVLPMDRITHAGLNGPFVLLETPEHQRLAYTEGQRGSQLIADQGEVAILSQKCAMLRSQALTPEDTRGLLDRLLGEQ</sequence>
<accession>A0A2U9P5H6</accession>
<organism evidence="2 3">
    <name type="scientific">Streptomyces actuosus</name>
    <dbReference type="NCBI Taxonomy" id="1885"/>
    <lineage>
        <taxon>Bacteria</taxon>
        <taxon>Bacillati</taxon>
        <taxon>Actinomycetota</taxon>
        <taxon>Actinomycetes</taxon>
        <taxon>Kitasatosporales</taxon>
        <taxon>Streptomycetaceae</taxon>
        <taxon>Streptomyces</taxon>
    </lineage>
</organism>
<dbReference type="Pfam" id="PF13560">
    <property type="entry name" value="HTH_31"/>
    <property type="match status" value="1"/>
</dbReference>
<dbReference type="InterPro" id="IPR010982">
    <property type="entry name" value="Lambda_DNA-bd_dom_sf"/>
</dbReference>
<dbReference type="InterPro" id="IPR043917">
    <property type="entry name" value="DUF5753"/>
</dbReference>
<dbReference type="EMBL" id="CP029788">
    <property type="protein sequence ID" value="AWT44421.1"/>
    <property type="molecule type" value="Genomic_DNA"/>
</dbReference>
<dbReference type="KEGG" id="sact:DMT42_20360"/>
<dbReference type="CDD" id="cd00093">
    <property type="entry name" value="HTH_XRE"/>
    <property type="match status" value="1"/>
</dbReference>
<dbReference type="Gene3D" id="1.10.260.40">
    <property type="entry name" value="lambda repressor-like DNA-binding domains"/>
    <property type="match status" value="1"/>
</dbReference>
<keyword evidence="3" id="KW-1185">Reference proteome</keyword>
<gene>
    <name evidence="2" type="ORF">DMT42_20360</name>
</gene>
<feature type="domain" description="HTH cro/C1-type" evidence="1">
    <location>
        <begin position="53"/>
        <end position="106"/>
    </location>
</feature>
<dbReference type="Proteomes" id="UP000247634">
    <property type="component" value="Chromosome"/>
</dbReference>
<proteinExistence type="predicted"/>
<reference evidence="2 3" key="1">
    <citation type="submission" date="2018-06" db="EMBL/GenBank/DDBJ databases">
        <title>The complete genome sequence of a nosiheptide producer Streptomyces actuosus ATCC 25421: deducing the ability of producing a new class III lantibiotics.</title>
        <authorList>
            <person name="Liu W."/>
            <person name="Sun F."/>
            <person name="Hu Y."/>
        </authorList>
    </citation>
    <scope>NUCLEOTIDE SEQUENCE [LARGE SCALE GENOMIC DNA]</scope>
    <source>
        <strain evidence="2 3">ATCC 25421</strain>
    </source>
</reference>
<dbReference type="SUPFAM" id="SSF47413">
    <property type="entry name" value="lambda repressor-like DNA-binding domains"/>
    <property type="match status" value="1"/>
</dbReference>
<evidence type="ECO:0000313" key="3">
    <source>
        <dbReference type="Proteomes" id="UP000247634"/>
    </source>
</evidence>
<dbReference type="OrthoDB" id="5177600at2"/>